<dbReference type="EMBL" id="BPLR01016160">
    <property type="protein sequence ID" value="GIY81726.1"/>
    <property type="molecule type" value="Genomic_DNA"/>
</dbReference>
<evidence type="ECO:0000313" key="3">
    <source>
        <dbReference type="EMBL" id="GIY81726.1"/>
    </source>
</evidence>
<keyword evidence="1" id="KW-0175">Coiled coil</keyword>
<protein>
    <submittedName>
        <fullName evidence="3">Uncharacterized protein</fullName>
    </submittedName>
</protein>
<evidence type="ECO:0000256" key="1">
    <source>
        <dbReference type="SAM" id="Coils"/>
    </source>
</evidence>
<comment type="caution">
    <text evidence="3">The sequence shown here is derived from an EMBL/GenBank/DDBJ whole genome shotgun (WGS) entry which is preliminary data.</text>
</comment>
<feature type="compositionally biased region" description="Basic residues" evidence="2">
    <location>
        <begin position="172"/>
        <end position="185"/>
    </location>
</feature>
<evidence type="ECO:0000313" key="4">
    <source>
        <dbReference type="Proteomes" id="UP001054945"/>
    </source>
</evidence>
<gene>
    <name evidence="3" type="primary">AVEN_80124_1</name>
    <name evidence="3" type="ORF">CEXT_137371</name>
</gene>
<proteinExistence type="predicted"/>
<dbReference type="Proteomes" id="UP001054945">
    <property type="component" value="Unassembled WGS sequence"/>
</dbReference>
<sequence length="185" mass="21707">MLGVSKQLDASRQDVVRLTDQVKRVERVKDKIAADALELSRTITTLKREIKGLELQLNESEKTVGKLRKRTGQGTLKYKLLAEDERYYRLSYGDANRMIEKQTDQLTLLNNYVLQLKTHNTELEDQRKKFLDHLKDFAYQLSSTKESWKKEANNNKELSKTILKKDDEIQNLRRRSPVRSNRSKP</sequence>
<organism evidence="3 4">
    <name type="scientific">Caerostris extrusa</name>
    <name type="common">Bark spider</name>
    <name type="synonym">Caerostris bankana</name>
    <dbReference type="NCBI Taxonomy" id="172846"/>
    <lineage>
        <taxon>Eukaryota</taxon>
        <taxon>Metazoa</taxon>
        <taxon>Ecdysozoa</taxon>
        <taxon>Arthropoda</taxon>
        <taxon>Chelicerata</taxon>
        <taxon>Arachnida</taxon>
        <taxon>Araneae</taxon>
        <taxon>Araneomorphae</taxon>
        <taxon>Entelegynae</taxon>
        <taxon>Araneoidea</taxon>
        <taxon>Araneidae</taxon>
        <taxon>Caerostris</taxon>
    </lineage>
</organism>
<reference evidence="3 4" key="1">
    <citation type="submission" date="2021-06" db="EMBL/GenBank/DDBJ databases">
        <title>Caerostris extrusa draft genome.</title>
        <authorList>
            <person name="Kono N."/>
            <person name="Arakawa K."/>
        </authorList>
    </citation>
    <scope>NUCLEOTIDE SEQUENCE [LARGE SCALE GENOMIC DNA]</scope>
</reference>
<name>A0AAV4WFT6_CAEEX</name>
<dbReference type="AlphaFoldDB" id="A0AAV4WFT6"/>
<evidence type="ECO:0000256" key="2">
    <source>
        <dbReference type="SAM" id="MobiDB-lite"/>
    </source>
</evidence>
<accession>A0AAV4WFT6</accession>
<keyword evidence="4" id="KW-1185">Reference proteome</keyword>
<feature type="region of interest" description="Disordered" evidence="2">
    <location>
        <begin position="165"/>
        <end position="185"/>
    </location>
</feature>
<feature type="coiled-coil region" evidence="1">
    <location>
        <begin position="8"/>
        <end position="70"/>
    </location>
</feature>